<evidence type="ECO:0000259" key="5">
    <source>
        <dbReference type="Pfam" id="PF03807"/>
    </source>
</evidence>
<dbReference type="Gene3D" id="3.40.50.720">
    <property type="entry name" value="NAD(P)-binding Rossmann-like Domain"/>
    <property type="match status" value="1"/>
</dbReference>
<dbReference type="OMA" id="YCDSFGI"/>
<name>F6YRT2_CIOIN</name>
<dbReference type="InterPro" id="IPR028939">
    <property type="entry name" value="P5C_Rdtase_cat_N"/>
</dbReference>
<organism evidence="6 7">
    <name type="scientific">Ciona intestinalis</name>
    <name type="common">Transparent sea squirt</name>
    <name type="synonym">Ascidia intestinalis</name>
    <dbReference type="NCBI Taxonomy" id="7719"/>
    <lineage>
        <taxon>Eukaryota</taxon>
        <taxon>Metazoa</taxon>
        <taxon>Chordata</taxon>
        <taxon>Tunicata</taxon>
        <taxon>Ascidiacea</taxon>
        <taxon>Phlebobranchia</taxon>
        <taxon>Cionidae</taxon>
        <taxon>Ciona</taxon>
    </lineage>
</organism>
<dbReference type="STRING" id="7719.ENSCINP00000002783"/>
<evidence type="ECO:0000256" key="1">
    <source>
        <dbReference type="ARBA" id="ARBA00005525"/>
    </source>
</evidence>
<evidence type="ECO:0000313" key="6">
    <source>
        <dbReference type="Ensembl" id="ENSCINP00000002783.3"/>
    </source>
</evidence>
<comment type="function">
    <text evidence="3">Probable oxidoreductase.</text>
</comment>
<dbReference type="GeneTree" id="ENSGT00950000183044"/>
<gene>
    <name evidence="6" type="primary">LOC100182702</name>
</gene>
<protein>
    <recommendedName>
        <fullName evidence="4">NADP-dependent oxidoreductase domain-containing protein 1</fullName>
    </recommendedName>
</protein>
<dbReference type="GO" id="GO:0004735">
    <property type="term" value="F:pyrroline-5-carboxylate reductase activity"/>
    <property type="evidence" value="ECO:0000318"/>
    <property type="project" value="GO_Central"/>
</dbReference>
<dbReference type="Proteomes" id="UP000008144">
    <property type="component" value="Unassembled WGS sequence"/>
</dbReference>
<dbReference type="GO" id="GO:0055129">
    <property type="term" value="P:L-proline biosynthetic process"/>
    <property type="evidence" value="ECO:0000318"/>
    <property type="project" value="GO_Central"/>
</dbReference>
<evidence type="ECO:0000256" key="2">
    <source>
        <dbReference type="ARBA" id="ARBA00023002"/>
    </source>
</evidence>
<dbReference type="PANTHER" id="PTHR11645">
    <property type="entry name" value="PYRROLINE-5-CARBOXYLATE REDUCTASE"/>
    <property type="match status" value="1"/>
</dbReference>
<dbReference type="Ensembl" id="ENSCINT00000002783.3">
    <property type="protein sequence ID" value="ENSCINP00000002783.3"/>
    <property type="gene ID" value="ENSCING00000001426.3"/>
</dbReference>
<evidence type="ECO:0000313" key="7">
    <source>
        <dbReference type="Proteomes" id="UP000008144"/>
    </source>
</evidence>
<dbReference type="InParanoid" id="F6YRT2"/>
<reference evidence="7" key="1">
    <citation type="journal article" date="2002" name="Science">
        <title>The draft genome of Ciona intestinalis: insights into chordate and vertebrate origins.</title>
        <authorList>
            <person name="Dehal P."/>
            <person name="Satou Y."/>
            <person name="Campbell R.K."/>
            <person name="Chapman J."/>
            <person name="Degnan B."/>
            <person name="De Tomaso A."/>
            <person name="Davidson B."/>
            <person name="Di Gregorio A."/>
            <person name="Gelpke M."/>
            <person name="Goodstein D.M."/>
            <person name="Harafuji N."/>
            <person name="Hastings K.E."/>
            <person name="Ho I."/>
            <person name="Hotta K."/>
            <person name="Huang W."/>
            <person name="Kawashima T."/>
            <person name="Lemaire P."/>
            <person name="Martinez D."/>
            <person name="Meinertzhagen I.A."/>
            <person name="Necula S."/>
            <person name="Nonaka M."/>
            <person name="Putnam N."/>
            <person name="Rash S."/>
            <person name="Saiga H."/>
            <person name="Satake M."/>
            <person name="Terry A."/>
            <person name="Yamada L."/>
            <person name="Wang H.G."/>
            <person name="Awazu S."/>
            <person name="Azumi K."/>
            <person name="Boore J."/>
            <person name="Branno M."/>
            <person name="Chin-Bow S."/>
            <person name="DeSantis R."/>
            <person name="Doyle S."/>
            <person name="Francino P."/>
            <person name="Keys D.N."/>
            <person name="Haga S."/>
            <person name="Hayashi H."/>
            <person name="Hino K."/>
            <person name="Imai K.S."/>
            <person name="Inaba K."/>
            <person name="Kano S."/>
            <person name="Kobayashi K."/>
            <person name="Kobayashi M."/>
            <person name="Lee B.I."/>
            <person name="Makabe K.W."/>
            <person name="Manohar C."/>
            <person name="Matassi G."/>
            <person name="Medina M."/>
            <person name="Mochizuki Y."/>
            <person name="Mount S."/>
            <person name="Morishita T."/>
            <person name="Miura S."/>
            <person name="Nakayama A."/>
            <person name="Nishizaka S."/>
            <person name="Nomoto H."/>
            <person name="Ohta F."/>
            <person name="Oishi K."/>
            <person name="Rigoutsos I."/>
            <person name="Sano M."/>
            <person name="Sasaki A."/>
            <person name="Sasakura Y."/>
            <person name="Shoguchi E."/>
            <person name="Shin-i T."/>
            <person name="Spagnuolo A."/>
            <person name="Stainier D."/>
            <person name="Suzuki M.M."/>
            <person name="Tassy O."/>
            <person name="Takatori N."/>
            <person name="Tokuoka M."/>
            <person name="Yagi K."/>
            <person name="Yoshizaki F."/>
            <person name="Wada S."/>
            <person name="Zhang C."/>
            <person name="Hyatt P.D."/>
            <person name="Larimer F."/>
            <person name="Detter C."/>
            <person name="Doggett N."/>
            <person name="Glavina T."/>
            <person name="Hawkins T."/>
            <person name="Richardson P."/>
            <person name="Lucas S."/>
            <person name="Kohara Y."/>
            <person name="Levine M."/>
            <person name="Satoh N."/>
            <person name="Rokhsar D.S."/>
        </authorList>
    </citation>
    <scope>NUCLEOTIDE SEQUENCE [LARGE SCALE GENOMIC DNA]</scope>
</reference>
<dbReference type="AlphaFoldDB" id="F6YRT2"/>
<dbReference type="PANTHER" id="PTHR11645:SF58">
    <property type="entry name" value="NADP-DEPENDENT OXIDOREDUCTASE DOMAIN-CONTAINING PROTEIN 1"/>
    <property type="match status" value="1"/>
</dbReference>
<comment type="similarity">
    <text evidence="1">Belongs to the pyrroline-5-carboxylate reductase family.</text>
</comment>
<sequence>MDLQYRFNQLDFESNAQDITVSLNSLSFNHSLSNEEKKYLCLRPRHHAFAVTTCAHAVYIVSTLNEMRQVLSEIRHPINQKTIQFLHQSPPRDALKIGFIGCGRLGKQIVLSMLKFTDVKPNELYISTRRPESLGSFQKVGVNCFHDNKEVVRRCDVIFLCCLPSQIPVVADDITGHIRPNSLFMSFVTGVPLHRLRQMFQHNNISKTEFTWSMKNANHRWCIGETVNLALEKDWIANTVSPNIGNVKMSGIVWSSTKIIETVLYTAINMCPSLHLTTNEVLQLLNIVFLSKLDSCTSKLTWKHILNDDSLAVVNQGNLPVFDISHVAMHDTPMTLFFKSENEQQLHQMILNKFTSIFTKFKQS</sequence>
<evidence type="ECO:0000256" key="3">
    <source>
        <dbReference type="ARBA" id="ARBA00054560"/>
    </source>
</evidence>
<evidence type="ECO:0000256" key="4">
    <source>
        <dbReference type="ARBA" id="ARBA00072230"/>
    </source>
</evidence>
<dbReference type="SUPFAM" id="SSF51735">
    <property type="entry name" value="NAD(P)-binding Rossmann-fold domains"/>
    <property type="match status" value="1"/>
</dbReference>
<dbReference type="HOGENOM" id="CLU_075978_0_0_1"/>
<dbReference type="InterPro" id="IPR036291">
    <property type="entry name" value="NAD(P)-bd_dom_sf"/>
</dbReference>
<reference evidence="6" key="2">
    <citation type="submission" date="2025-08" db="UniProtKB">
        <authorList>
            <consortium name="Ensembl"/>
        </authorList>
    </citation>
    <scope>IDENTIFICATION</scope>
</reference>
<feature type="domain" description="Pyrroline-5-carboxylate reductase catalytic N-terminal" evidence="5">
    <location>
        <begin position="96"/>
        <end position="180"/>
    </location>
</feature>
<keyword evidence="2" id="KW-0560">Oxidoreductase</keyword>
<accession>F6YRT2</accession>
<proteinExistence type="inferred from homology"/>
<dbReference type="FunFam" id="3.40.50.720:FF:000447">
    <property type="entry name" value="NADP dependent oxidoreductase domain containing 1"/>
    <property type="match status" value="1"/>
</dbReference>
<dbReference type="Pfam" id="PF03807">
    <property type="entry name" value="F420_oxidored"/>
    <property type="match status" value="1"/>
</dbReference>
<keyword evidence="7" id="KW-1185">Reference proteome</keyword>
<reference evidence="6" key="3">
    <citation type="submission" date="2025-09" db="UniProtKB">
        <authorList>
            <consortium name="Ensembl"/>
        </authorList>
    </citation>
    <scope>IDENTIFICATION</scope>
</reference>